<dbReference type="SMART" id="SM00014">
    <property type="entry name" value="acidPPc"/>
    <property type="match status" value="1"/>
</dbReference>
<dbReference type="PANTHER" id="PTHR14969:SF62">
    <property type="entry name" value="DECAPRENYLPHOSPHORYL-5-PHOSPHORIBOSE PHOSPHATASE RV3807C-RELATED"/>
    <property type="match status" value="1"/>
</dbReference>
<dbReference type="EMBL" id="JAGGLU010000001">
    <property type="protein sequence ID" value="MBP2057032.1"/>
    <property type="molecule type" value="Genomic_DNA"/>
</dbReference>
<keyword evidence="2" id="KW-1003">Cell membrane</keyword>
<evidence type="ECO:0000256" key="1">
    <source>
        <dbReference type="ARBA" id="ARBA00004651"/>
    </source>
</evidence>
<gene>
    <name evidence="9" type="ORF">J2Z60_000194</name>
</gene>
<feature type="transmembrane region" description="Helical" evidence="7">
    <location>
        <begin position="172"/>
        <end position="190"/>
    </location>
</feature>
<feature type="transmembrane region" description="Helical" evidence="7">
    <location>
        <begin position="78"/>
        <end position="98"/>
    </location>
</feature>
<dbReference type="CDD" id="cd03392">
    <property type="entry name" value="PAP2_like_2"/>
    <property type="match status" value="1"/>
</dbReference>
<evidence type="ECO:0000256" key="6">
    <source>
        <dbReference type="ARBA" id="ARBA00023136"/>
    </source>
</evidence>
<dbReference type="InterPro" id="IPR036938">
    <property type="entry name" value="PAP2/HPO_sf"/>
</dbReference>
<sequence>MDFRCFVDTIIAAIVLAVLIFNIRNSRLFNFYDHWLHHKLIRKNESCLWKIITFLNEPKLIVVWDLVLAFLLFTTKHYYLAIWVIATLAFSDAVGIILKKSIKRRRPINPNQKREGYSFPSGHVLSITVMSLIIWKIFGRQLGLGLFIFLLAAWLLVVVSRLNMRAHYPSDILGATTLGILCFTIAQQFLSLV</sequence>
<evidence type="ECO:0000256" key="7">
    <source>
        <dbReference type="SAM" id="Phobius"/>
    </source>
</evidence>
<feature type="transmembrane region" description="Helical" evidence="7">
    <location>
        <begin position="6"/>
        <end position="26"/>
    </location>
</feature>
<keyword evidence="3 7" id="KW-0812">Transmembrane</keyword>
<evidence type="ECO:0000313" key="9">
    <source>
        <dbReference type="EMBL" id="MBP2057032.1"/>
    </source>
</evidence>
<keyword evidence="10" id="KW-1185">Reference proteome</keyword>
<dbReference type="Gene3D" id="1.20.144.10">
    <property type="entry name" value="Phosphatidic acid phosphatase type 2/haloperoxidase"/>
    <property type="match status" value="1"/>
</dbReference>
<evidence type="ECO:0000259" key="8">
    <source>
        <dbReference type="SMART" id="SM00014"/>
    </source>
</evidence>
<feature type="transmembrane region" description="Helical" evidence="7">
    <location>
        <begin position="47"/>
        <end position="72"/>
    </location>
</feature>
<feature type="domain" description="Phosphatidic acid phosphatase type 2/haloperoxidase" evidence="8">
    <location>
        <begin position="81"/>
        <end position="187"/>
    </location>
</feature>
<keyword evidence="6 7" id="KW-0472">Membrane</keyword>
<dbReference type="SUPFAM" id="SSF48317">
    <property type="entry name" value="Acid phosphatase/Vanadium-dependent haloperoxidase"/>
    <property type="match status" value="1"/>
</dbReference>
<organism evidence="9 10">
    <name type="scientific">Lactobacillus colini</name>
    <dbReference type="NCBI Taxonomy" id="1819254"/>
    <lineage>
        <taxon>Bacteria</taxon>
        <taxon>Bacillati</taxon>
        <taxon>Bacillota</taxon>
        <taxon>Bacilli</taxon>
        <taxon>Lactobacillales</taxon>
        <taxon>Lactobacillaceae</taxon>
        <taxon>Lactobacillus</taxon>
    </lineage>
</organism>
<feature type="transmembrane region" description="Helical" evidence="7">
    <location>
        <begin position="144"/>
        <end position="160"/>
    </location>
</feature>
<reference evidence="9 10" key="1">
    <citation type="submission" date="2021-03" db="EMBL/GenBank/DDBJ databases">
        <title>Genomic Encyclopedia of Type Strains, Phase IV (KMG-IV): sequencing the most valuable type-strain genomes for metagenomic binning, comparative biology and taxonomic classification.</title>
        <authorList>
            <person name="Goeker M."/>
        </authorList>
    </citation>
    <scope>NUCLEOTIDE SEQUENCE [LARGE SCALE GENOMIC DNA]</scope>
    <source>
        <strain evidence="9 10">DSM 101872</strain>
    </source>
</reference>
<comment type="caution">
    <text evidence="9">The sequence shown here is derived from an EMBL/GenBank/DDBJ whole genome shotgun (WGS) entry which is preliminary data.</text>
</comment>
<evidence type="ECO:0000313" key="10">
    <source>
        <dbReference type="Proteomes" id="UP001519292"/>
    </source>
</evidence>
<dbReference type="Pfam" id="PF01569">
    <property type="entry name" value="PAP2"/>
    <property type="match status" value="1"/>
</dbReference>
<evidence type="ECO:0000256" key="5">
    <source>
        <dbReference type="ARBA" id="ARBA00022989"/>
    </source>
</evidence>
<keyword evidence="5 7" id="KW-1133">Transmembrane helix</keyword>
<name>A0ABS4MCB0_9LACO</name>
<evidence type="ECO:0000256" key="2">
    <source>
        <dbReference type="ARBA" id="ARBA00022475"/>
    </source>
</evidence>
<dbReference type="RefSeq" id="WP_342590237.1">
    <property type="nucleotide sequence ID" value="NZ_JAGGLU010000001.1"/>
</dbReference>
<proteinExistence type="predicted"/>
<keyword evidence="4" id="KW-0378">Hydrolase</keyword>
<evidence type="ECO:0000256" key="4">
    <source>
        <dbReference type="ARBA" id="ARBA00022801"/>
    </source>
</evidence>
<evidence type="ECO:0000256" key="3">
    <source>
        <dbReference type="ARBA" id="ARBA00022692"/>
    </source>
</evidence>
<dbReference type="PANTHER" id="PTHR14969">
    <property type="entry name" value="SPHINGOSINE-1-PHOSPHATE PHOSPHOHYDROLASE"/>
    <property type="match status" value="1"/>
</dbReference>
<dbReference type="Proteomes" id="UP001519292">
    <property type="component" value="Unassembled WGS sequence"/>
</dbReference>
<feature type="transmembrane region" description="Helical" evidence="7">
    <location>
        <begin position="119"/>
        <end position="138"/>
    </location>
</feature>
<comment type="subcellular location">
    <subcellularLocation>
        <location evidence="1">Cell membrane</location>
        <topology evidence="1">Multi-pass membrane protein</topology>
    </subcellularLocation>
</comment>
<protein>
    <submittedName>
        <fullName evidence="9">Membrane-associated phospholipid phosphatase</fullName>
    </submittedName>
</protein>
<accession>A0ABS4MCB0</accession>
<dbReference type="InterPro" id="IPR000326">
    <property type="entry name" value="PAP2/HPO"/>
</dbReference>